<dbReference type="Pfam" id="PF02668">
    <property type="entry name" value="TauD"/>
    <property type="match status" value="1"/>
</dbReference>
<name>A0A511T8B4_MYXFU</name>
<dbReference type="InterPro" id="IPR042098">
    <property type="entry name" value="TauD-like_sf"/>
</dbReference>
<organism evidence="5 8">
    <name type="scientific">Myxococcus fulvus</name>
    <dbReference type="NCBI Taxonomy" id="33"/>
    <lineage>
        <taxon>Bacteria</taxon>
        <taxon>Pseudomonadati</taxon>
        <taxon>Myxococcota</taxon>
        <taxon>Myxococcia</taxon>
        <taxon>Myxococcales</taxon>
        <taxon>Cystobacterineae</taxon>
        <taxon>Myxococcaceae</taxon>
        <taxon>Myxococcus</taxon>
    </lineage>
</organism>
<evidence type="ECO:0000313" key="6">
    <source>
        <dbReference type="EMBL" id="SET83026.1"/>
    </source>
</evidence>
<evidence type="ECO:0000313" key="7">
    <source>
        <dbReference type="Proteomes" id="UP000183760"/>
    </source>
</evidence>
<keyword evidence="2" id="KW-0560">Oxidoreductase</keyword>
<evidence type="ECO:0000259" key="4">
    <source>
        <dbReference type="Pfam" id="PF02668"/>
    </source>
</evidence>
<dbReference type="Proteomes" id="UP000183760">
    <property type="component" value="Unassembled WGS sequence"/>
</dbReference>
<evidence type="ECO:0000256" key="2">
    <source>
        <dbReference type="ARBA" id="ARBA00023002"/>
    </source>
</evidence>
<dbReference type="AlphaFoldDB" id="A0A511T8B4"/>
<dbReference type="EMBL" id="FOIB01000003">
    <property type="protein sequence ID" value="SET83026.1"/>
    <property type="molecule type" value="Genomic_DNA"/>
</dbReference>
<keyword evidence="7" id="KW-1185">Reference proteome</keyword>
<dbReference type="GO" id="GO:0016706">
    <property type="term" value="F:2-oxoglutarate-dependent dioxygenase activity"/>
    <property type="evidence" value="ECO:0007669"/>
    <property type="project" value="UniProtKB-ARBA"/>
</dbReference>
<evidence type="ECO:0000256" key="1">
    <source>
        <dbReference type="ARBA" id="ARBA00001954"/>
    </source>
</evidence>
<evidence type="ECO:0000313" key="5">
    <source>
        <dbReference type="EMBL" id="GEN10421.1"/>
    </source>
</evidence>
<accession>A0A511T8B4</accession>
<sequence length="291" mass="32771">MTLRIEPFGSGSGRLVHREGPDDILQLPADEITALFKSAGLVIFRGFTTSPQVMHDFAGRFSTRFNRDRLRPVVAGSDGYVQMVTEGMGYVEPHAEQANSPFRPDALWFCCSVPAAEGGETLAWDGVRLWEKLRPELKQLFRNKKLRFFQRYSNDKWQRFMGNGATLADVQTTLDGIEGVSYYVSPDDSIYLEYVCPAVVKTRYGGQDAFANSLLSERKNTLGDLMSFDDGSAISDDIVSEVQEAMKELEDAIAWHPGDLAFIDNSRYLHGRNAYTDTRRKIFSSLSFLNF</sequence>
<comment type="caution">
    <text evidence="5">The sequence shown here is derived from an EMBL/GenBank/DDBJ whole genome shotgun (WGS) entry which is preliminary data.</text>
</comment>
<reference evidence="5 8" key="2">
    <citation type="submission" date="2019-07" db="EMBL/GenBank/DDBJ databases">
        <title>Whole genome shotgun sequence of Myxococcus fulvus NBRC 100333.</title>
        <authorList>
            <person name="Hosoyama A."/>
            <person name="Uohara A."/>
            <person name="Ohji S."/>
            <person name="Ichikawa N."/>
        </authorList>
    </citation>
    <scope>NUCLEOTIDE SEQUENCE [LARGE SCALE GENOMIC DNA]</scope>
    <source>
        <strain evidence="5 8">NBRC 100333</strain>
    </source>
</reference>
<keyword evidence="3" id="KW-0045">Antibiotic biosynthesis</keyword>
<dbReference type="PANTHER" id="PTHR10696:SF56">
    <property type="entry name" value="TAUD_TFDA-LIKE DOMAIN-CONTAINING PROTEIN"/>
    <property type="match status" value="1"/>
</dbReference>
<dbReference type="RefSeq" id="WP_083559899.1">
    <property type="nucleotide sequence ID" value="NZ_BJXR01000039.1"/>
</dbReference>
<evidence type="ECO:0000256" key="3">
    <source>
        <dbReference type="ARBA" id="ARBA00023194"/>
    </source>
</evidence>
<dbReference type="Gene3D" id="3.60.130.10">
    <property type="entry name" value="Clavaminate synthase-like"/>
    <property type="match status" value="1"/>
</dbReference>
<dbReference type="STRING" id="1334629.MFUL124B02_23205"/>
<feature type="domain" description="TauD/TfdA-like" evidence="4">
    <location>
        <begin position="28"/>
        <end position="283"/>
    </location>
</feature>
<dbReference type="InterPro" id="IPR003819">
    <property type="entry name" value="TauD/TfdA-like"/>
</dbReference>
<dbReference type="InterPro" id="IPR050411">
    <property type="entry name" value="AlphaKG_dependent_hydroxylases"/>
</dbReference>
<proteinExistence type="predicted"/>
<dbReference type="EMBL" id="BJXR01000039">
    <property type="protein sequence ID" value="GEN10421.1"/>
    <property type="molecule type" value="Genomic_DNA"/>
</dbReference>
<dbReference type="PANTHER" id="PTHR10696">
    <property type="entry name" value="GAMMA-BUTYROBETAINE HYDROXYLASE-RELATED"/>
    <property type="match status" value="1"/>
</dbReference>
<dbReference type="OrthoDB" id="9769888at2"/>
<protein>
    <submittedName>
        <fullName evidence="6">Taurine dioxygenase, alpha-ketoglutarate-dependent</fullName>
    </submittedName>
</protein>
<dbReference type="GO" id="GO:0017000">
    <property type="term" value="P:antibiotic biosynthetic process"/>
    <property type="evidence" value="ECO:0007669"/>
    <property type="project" value="UniProtKB-KW"/>
</dbReference>
<keyword evidence="6" id="KW-0223">Dioxygenase</keyword>
<reference evidence="6 7" key="1">
    <citation type="submission" date="2016-10" db="EMBL/GenBank/DDBJ databases">
        <authorList>
            <person name="Varghese N."/>
            <person name="Submissions S."/>
        </authorList>
    </citation>
    <scope>NUCLEOTIDE SEQUENCE [LARGE SCALE GENOMIC DNA]</scope>
    <source>
        <strain evidence="6 7">DSM 16525</strain>
    </source>
</reference>
<dbReference type="Proteomes" id="UP000321514">
    <property type="component" value="Unassembled WGS sequence"/>
</dbReference>
<evidence type="ECO:0000313" key="8">
    <source>
        <dbReference type="Proteomes" id="UP000321514"/>
    </source>
</evidence>
<dbReference type="SUPFAM" id="SSF51197">
    <property type="entry name" value="Clavaminate synthase-like"/>
    <property type="match status" value="1"/>
</dbReference>
<gene>
    <name evidence="5" type="ORF">MFU01_54580</name>
    <name evidence="6" type="ORF">SAMN05443572_103411</name>
</gene>
<comment type="cofactor">
    <cofactor evidence="1">
        <name>Fe(2+)</name>
        <dbReference type="ChEBI" id="CHEBI:29033"/>
    </cofactor>
</comment>